<sequence>MYSLQLEVLELNSALEVERAQHAAEVAALRRHMRQAAEAAAVAEDRTLGGGGGPGGDGAAVAVGSGATAQGPASAALDALLGAYEEQMRGLQQQVSDLVASEGALAHQLAQQELVAAAQGAARRRRRQERARRRRRHSVSAPLSPAGLRHATCSSDSEDCGRESREWLLQAPTEEEVLRRAGLAVGSDGDAQWRSRRQEYASLRAAMRRAAAREAELREALAAAQRQQRAALMAARLAAGEAHVRRRLEQEVRAARNRKA</sequence>
<evidence type="ECO:0000256" key="1">
    <source>
        <dbReference type="SAM" id="Coils"/>
    </source>
</evidence>
<proteinExistence type="predicted"/>
<comment type="caution">
    <text evidence="3">The sequence shown here is derived from an EMBL/GenBank/DDBJ whole genome shotgun (WGS) entry which is preliminary data.</text>
</comment>
<reference evidence="4" key="1">
    <citation type="journal article" date="2016" name="Nat. Commun.">
        <title>The Gonium pectorale genome demonstrates co-option of cell cycle regulation during the evolution of multicellularity.</title>
        <authorList>
            <person name="Hanschen E.R."/>
            <person name="Marriage T.N."/>
            <person name="Ferris P.J."/>
            <person name="Hamaji T."/>
            <person name="Toyoda A."/>
            <person name="Fujiyama A."/>
            <person name="Neme R."/>
            <person name="Noguchi H."/>
            <person name="Minakuchi Y."/>
            <person name="Suzuki M."/>
            <person name="Kawai-Toyooka H."/>
            <person name="Smith D.R."/>
            <person name="Sparks H."/>
            <person name="Anderson J."/>
            <person name="Bakaric R."/>
            <person name="Luria V."/>
            <person name="Karger A."/>
            <person name="Kirschner M.W."/>
            <person name="Durand P.M."/>
            <person name="Michod R.E."/>
            <person name="Nozaki H."/>
            <person name="Olson B.J."/>
        </authorList>
    </citation>
    <scope>NUCLEOTIDE SEQUENCE [LARGE SCALE GENOMIC DNA]</scope>
    <source>
        <strain evidence="4">NIES-2863</strain>
    </source>
</reference>
<evidence type="ECO:0000256" key="2">
    <source>
        <dbReference type="SAM" id="MobiDB-lite"/>
    </source>
</evidence>
<keyword evidence="4" id="KW-1185">Reference proteome</keyword>
<keyword evidence="1" id="KW-0175">Coiled coil</keyword>
<dbReference type="Proteomes" id="UP000075714">
    <property type="component" value="Unassembled WGS sequence"/>
</dbReference>
<feature type="compositionally biased region" description="Basic residues" evidence="2">
    <location>
        <begin position="122"/>
        <end position="138"/>
    </location>
</feature>
<feature type="region of interest" description="Disordered" evidence="2">
    <location>
        <begin position="120"/>
        <end position="159"/>
    </location>
</feature>
<organism evidence="3 4">
    <name type="scientific">Gonium pectorale</name>
    <name type="common">Green alga</name>
    <dbReference type="NCBI Taxonomy" id="33097"/>
    <lineage>
        <taxon>Eukaryota</taxon>
        <taxon>Viridiplantae</taxon>
        <taxon>Chlorophyta</taxon>
        <taxon>core chlorophytes</taxon>
        <taxon>Chlorophyceae</taxon>
        <taxon>CS clade</taxon>
        <taxon>Chlamydomonadales</taxon>
        <taxon>Volvocaceae</taxon>
        <taxon>Gonium</taxon>
    </lineage>
</organism>
<feature type="coiled-coil region" evidence="1">
    <location>
        <begin position="200"/>
        <end position="227"/>
    </location>
</feature>
<gene>
    <name evidence="3" type="ORF">GPECTOR_14g60</name>
</gene>
<dbReference type="AlphaFoldDB" id="A0A150GMI4"/>
<evidence type="ECO:0000313" key="4">
    <source>
        <dbReference type="Proteomes" id="UP000075714"/>
    </source>
</evidence>
<protein>
    <submittedName>
        <fullName evidence="3">Uncharacterized protein</fullName>
    </submittedName>
</protein>
<name>A0A150GMI4_GONPE</name>
<accession>A0A150GMI4</accession>
<evidence type="ECO:0000313" key="3">
    <source>
        <dbReference type="EMBL" id="KXZ51076.1"/>
    </source>
</evidence>
<dbReference type="EMBL" id="LSYV01000015">
    <property type="protein sequence ID" value="KXZ51076.1"/>
    <property type="molecule type" value="Genomic_DNA"/>
</dbReference>